<name>A0A0C3Q019_PISTI</name>
<dbReference type="Proteomes" id="UP000054217">
    <property type="component" value="Unassembled WGS sequence"/>
</dbReference>
<evidence type="ECO:0000313" key="1">
    <source>
        <dbReference type="EMBL" id="KIO15154.1"/>
    </source>
</evidence>
<sequence>MEVGHGNFGTNDGYNVPATAVLGCTEFPLIRIACHIREEGVHLSGHHAASSWLLYPSLGYTRGRKCTRLKRDMHAHTPPLFKGVFKVMGMPSCTFSQTQNLTPSTIVPSC</sequence>
<gene>
    <name evidence="1" type="ORF">M404DRAFT_205401</name>
</gene>
<dbReference type="EMBL" id="KN831944">
    <property type="protein sequence ID" value="KIO15154.1"/>
    <property type="molecule type" value="Genomic_DNA"/>
</dbReference>
<dbReference type="AlphaFoldDB" id="A0A0C3Q019"/>
<dbReference type="HOGENOM" id="CLU_2172061_0_0_1"/>
<proteinExistence type="predicted"/>
<keyword evidence="2" id="KW-1185">Reference proteome</keyword>
<evidence type="ECO:0000313" key="2">
    <source>
        <dbReference type="Proteomes" id="UP000054217"/>
    </source>
</evidence>
<dbReference type="InParanoid" id="A0A0C3Q019"/>
<accession>A0A0C3Q019</accession>
<protein>
    <submittedName>
        <fullName evidence="1">Uncharacterized protein</fullName>
    </submittedName>
</protein>
<organism evidence="1 2">
    <name type="scientific">Pisolithus tinctorius Marx 270</name>
    <dbReference type="NCBI Taxonomy" id="870435"/>
    <lineage>
        <taxon>Eukaryota</taxon>
        <taxon>Fungi</taxon>
        <taxon>Dikarya</taxon>
        <taxon>Basidiomycota</taxon>
        <taxon>Agaricomycotina</taxon>
        <taxon>Agaricomycetes</taxon>
        <taxon>Agaricomycetidae</taxon>
        <taxon>Boletales</taxon>
        <taxon>Sclerodermatineae</taxon>
        <taxon>Pisolithaceae</taxon>
        <taxon>Pisolithus</taxon>
    </lineage>
</organism>
<reference evidence="2" key="2">
    <citation type="submission" date="2015-01" db="EMBL/GenBank/DDBJ databases">
        <title>Evolutionary Origins and Diversification of the Mycorrhizal Mutualists.</title>
        <authorList>
            <consortium name="DOE Joint Genome Institute"/>
            <consortium name="Mycorrhizal Genomics Consortium"/>
            <person name="Kohler A."/>
            <person name="Kuo A."/>
            <person name="Nagy L.G."/>
            <person name="Floudas D."/>
            <person name="Copeland A."/>
            <person name="Barry K.W."/>
            <person name="Cichocki N."/>
            <person name="Veneault-Fourrey C."/>
            <person name="LaButti K."/>
            <person name="Lindquist E.A."/>
            <person name="Lipzen A."/>
            <person name="Lundell T."/>
            <person name="Morin E."/>
            <person name="Murat C."/>
            <person name="Riley R."/>
            <person name="Ohm R."/>
            <person name="Sun H."/>
            <person name="Tunlid A."/>
            <person name="Henrissat B."/>
            <person name="Grigoriev I.V."/>
            <person name="Hibbett D.S."/>
            <person name="Martin F."/>
        </authorList>
    </citation>
    <scope>NUCLEOTIDE SEQUENCE [LARGE SCALE GENOMIC DNA]</scope>
    <source>
        <strain evidence="2">Marx 270</strain>
    </source>
</reference>
<reference evidence="1 2" key="1">
    <citation type="submission" date="2014-04" db="EMBL/GenBank/DDBJ databases">
        <authorList>
            <consortium name="DOE Joint Genome Institute"/>
            <person name="Kuo A."/>
            <person name="Kohler A."/>
            <person name="Costa M.D."/>
            <person name="Nagy L.G."/>
            <person name="Floudas D."/>
            <person name="Copeland A."/>
            <person name="Barry K.W."/>
            <person name="Cichocki N."/>
            <person name="Veneault-Fourrey C."/>
            <person name="LaButti K."/>
            <person name="Lindquist E.A."/>
            <person name="Lipzen A."/>
            <person name="Lundell T."/>
            <person name="Morin E."/>
            <person name="Murat C."/>
            <person name="Sun H."/>
            <person name="Tunlid A."/>
            <person name="Henrissat B."/>
            <person name="Grigoriev I.V."/>
            <person name="Hibbett D.S."/>
            <person name="Martin F."/>
            <person name="Nordberg H.P."/>
            <person name="Cantor M.N."/>
            <person name="Hua S.X."/>
        </authorList>
    </citation>
    <scope>NUCLEOTIDE SEQUENCE [LARGE SCALE GENOMIC DNA]</scope>
    <source>
        <strain evidence="1 2">Marx 270</strain>
    </source>
</reference>